<feature type="region of interest" description="Disordered" evidence="1">
    <location>
        <begin position="51"/>
        <end position="144"/>
    </location>
</feature>
<feature type="non-terminal residue" evidence="2">
    <location>
        <position position="1"/>
    </location>
</feature>
<sequence>ELENTAHWACGRPTATELNGLDSDNDEFQAFKAAYDAQMGNMADAVSNMDLSHANPWHGHQPVADNVEHEGDGEDSAGHVEAQGSSEGGTSHQGLEDDEVLLATSDDDEAPPNQGSPLLPDQPQLHETDAQGPAPPLSPRPSGVCSFRALVQPL</sequence>
<proteinExistence type="predicted"/>
<gene>
    <name evidence="2" type="ORF">HaLaN_06013</name>
</gene>
<feature type="compositionally biased region" description="Polar residues" evidence="1">
    <location>
        <begin position="83"/>
        <end position="93"/>
    </location>
</feature>
<dbReference type="Proteomes" id="UP000485058">
    <property type="component" value="Unassembled WGS sequence"/>
</dbReference>
<keyword evidence="3" id="KW-1185">Reference proteome</keyword>
<feature type="compositionally biased region" description="Acidic residues" evidence="1">
    <location>
        <begin position="96"/>
        <end position="110"/>
    </location>
</feature>
<comment type="caution">
    <text evidence="2">The sequence shown here is derived from an EMBL/GenBank/DDBJ whole genome shotgun (WGS) entry which is preliminary data.</text>
</comment>
<accession>A0A699YKR3</accession>
<evidence type="ECO:0000313" key="3">
    <source>
        <dbReference type="Proteomes" id="UP000485058"/>
    </source>
</evidence>
<dbReference type="EMBL" id="BLLF01000335">
    <property type="protein sequence ID" value="GFH10660.1"/>
    <property type="molecule type" value="Genomic_DNA"/>
</dbReference>
<evidence type="ECO:0000313" key="2">
    <source>
        <dbReference type="EMBL" id="GFH10660.1"/>
    </source>
</evidence>
<name>A0A699YKR3_HAELA</name>
<organism evidence="2 3">
    <name type="scientific">Haematococcus lacustris</name>
    <name type="common">Green alga</name>
    <name type="synonym">Haematococcus pluvialis</name>
    <dbReference type="NCBI Taxonomy" id="44745"/>
    <lineage>
        <taxon>Eukaryota</taxon>
        <taxon>Viridiplantae</taxon>
        <taxon>Chlorophyta</taxon>
        <taxon>core chlorophytes</taxon>
        <taxon>Chlorophyceae</taxon>
        <taxon>CS clade</taxon>
        <taxon>Chlamydomonadales</taxon>
        <taxon>Haematococcaceae</taxon>
        <taxon>Haematococcus</taxon>
    </lineage>
</organism>
<evidence type="ECO:0000256" key="1">
    <source>
        <dbReference type="SAM" id="MobiDB-lite"/>
    </source>
</evidence>
<protein>
    <submittedName>
        <fullName evidence="2">Uncharacterized protein</fullName>
    </submittedName>
</protein>
<feature type="region of interest" description="Disordered" evidence="1">
    <location>
        <begin position="1"/>
        <end position="22"/>
    </location>
</feature>
<dbReference type="AlphaFoldDB" id="A0A699YKR3"/>
<reference evidence="2 3" key="1">
    <citation type="submission" date="2020-02" db="EMBL/GenBank/DDBJ databases">
        <title>Draft genome sequence of Haematococcus lacustris strain NIES-144.</title>
        <authorList>
            <person name="Morimoto D."/>
            <person name="Nakagawa S."/>
            <person name="Yoshida T."/>
            <person name="Sawayama S."/>
        </authorList>
    </citation>
    <scope>NUCLEOTIDE SEQUENCE [LARGE SCALE GENOMIC DNA]</scope>
    <source>
        <strain evidence="2 3">NIES-144</strain>
    </source>
</reference>